<accession>A0A2P2QI13</accession>
<reference evidence="1" key="1">
    <citation type="submission" date="2018-02" db="EMBL/GenBank/DDBJ databases">
        <title>Rhizophora mucronata_Transcriptome.</title>
        <authorList>
            <person name="Meera S.P."/>
            <person name="Sreeshan A."/>
            <person name="Augustine A."/>
        </authorList>
    </citation>
    <scope>NUCLEOTIDE SEQUENCE</scope>
    <source>
        <tissue evidence="1">Leaf</tissue>
    </source>
</reference>
<dbReference type="EMBL" id="GGEC01086154">
    <property type="protein sequence ID" value="MBX66638.1"/>
    <property type="molecule type" value="Transcribed_RNA"/>
</dbReference>
<evidence type="ECO:0000313" key="1">
    <source>
        <dbReference type="EMBL" id="MBX66638.1"/>
    </source>
</evidence>
<proteinExistence type="predicted"/>
<sequence>MQKQYIQSIW</sequence>
<organism evidence="1">
    <name type="scientific">Rhizophora mucronata</name>
    <name type="common">Asiatic mangrove</name>
    <dbReference type="NCBI Taxonomy" id="61149"/>
    <lineage>
        <taxon>Eukaryota</taxon>
        <taxon>Viridiplantae</taxon>
        <taxon>Streptophyta</taxon>
        <taxon>Embryophyta</taxon>
        <taxon>Tracheophyta</taxon>
        <taxon>Spermatophyta</taxon>
        <taxon>Magnoliopsida</taxon>
        <taxon>eudicotyledons</taxon>
        <taxon>Gunneridae</taxon>
        <taxon>Pentapetalae</taxon>
        <taxon>rosids</taxon>
        <taxon>fabids</taxon>
        <taxon>Malpighiales</taxon>
        <taxon>Rhizophoraceae</taxon>
        <taxon>Rhizophora</taxon>
    </lineage>
</organism>
<protein>
    <submittedName>
        <fullName evidence="1">Uncharacterized protein</fullName>
    </submittedName>
</protein>
<name>A0A2P2QI13_RHIMU</name>